<dbReference type="AlphaFoldDB" id="A0A1G7Q829"/>
<gene>
    <name evidence="1" type="ORF">SAMN05216241_102510</name>
    <name evidence="2" type="ORF">SAMN05216241_103273</name>
</gene>
<dbReference type="EMBL" id="FNCE01000003">
    <property type="protein sequence ID" value="SDF94618.1"/>
    <property type="molecule type" value="Genomic_DNA"/>
</dbReference>
<dbReference type="EMBL" id="FNCE01000002">
    <property type="protein sequence ID" value="SDF83808.1"/>
    <property type="molecule type" value="Genomic_DNA"/>
</dbReference>
<evidence type="ECO:0000313" key="1">
    <source>
        <dbReference type="EMBL" id="SDF83808.1"/>
    </source>
</evidence>
<organism evidence="2 3">
    <name type="scientific">Limimonas halophila</name>
    <dbReference type="NCBI Taxonomy" id="1082479"/>
    <lineage>
        <taxon>Bacteria</taxon>
        <taxon>Pseudomonadati</taxon>
        <taxon>Pseudomonadota</taxon>
        <taxon>Alphaproteobacteria</taxon>
        <taxon>Rhodospirillales</taxon>
        <taxon>Rhodovibrionaceae</taxon>
        <taxon>Limimonas</taxon>
    </lineage>
</organism>
<evidence type="ECO:0000313" key="2">
    <source>
        <dbReference type="EMBL" id="SDF94618.1"/>
    </source>
</evidence>
<sequence length="89" mass="9494">MVLSFPGGVCYVLSQAMPTVAGEPMEQSQGLFLQTPEQQTFAEHVGRLRELAAELNAVAPQQAEACRTAADVLESLCEGVVPVPQQHDA</sequence>
<name>A0A1G7Q829_9PROT</name>
<keyword evidence="3" id="KW-1185">Reference proteome</keyword>
<reference evidence="2 3" key="1">
    <citation type="submission" date="2016-10" db="EMBL/GenBank/DDBJ databases">
        <authorList>
            <person name="de Groot N.N."/>
        </authorList>
    </citation>
    <scope>NUCLEOTIDE SEQUENCE [LARGE SCALE GENOMIC DNA]</scope>
    <source>
        <strain evidence="2 3">DSM 25584</strain>
    </source>
</reference>
<accession>A0A1G7Q829</accession>
<dbReference type="Proteomes" id="UP000199415">
    <property type="component" value="Unassembled WGS sequence"/>
</dbReference>
<evidence type="ECO:0000313" key="3">
    <source>
        <dbReference type="Proteomes" id="UP000199415"/>
    </source>
</evidence>
<protein>
    <submittedName>
        <fullName evidence="2">Uncharacterized protein</fullName>
    </submittedName>
</protein>
<proteinExistence type="predicted"/>